<feature type="compositionally biased region" description="Pro residues" evidence="1">
    <location>
        <begin position="164"/>
        <end position="174"/>
    </location>
</feature>
<feature type="region of interest" description="Disordered" evidence="1">
    <location>
        <begin position="113"/>
        <end position="183"/>
    </location>
</feature>
<evidence type="ECO:0000256" key="1">
    <source>
        <dbReference type="SAM" id="MobiDB-lite"/>
    </source>
</evidence>
<protein>
    <submittedName>
        <fullName evidence="2">Uncharacterized protein</fullName>
    </submittedName>
</protein>
<dbReference type="Proteomes" id="UP001501585">
    <property type="component" value="Unassembled WGS sequence"/>
</dbReference>
<comment type="caution">
    <text evidence="2">The sequence shown here is derived from an EMBL/GenBank/DDBJ whole genome shotgun (WGS) entry which is preliminary data.</text>
</comment>
<feature type="compositionally biased region" description="Polar residues" evidence="1">
    <location>
        <begin position="32"/>
        <end position="42"/>
    </location>
</feature>
<name>A0ABN2SXC3_9ACTN</name>
<evidence type="ECO:0000313" key="3">
    <source>
        <dbReference type="Proteomes" id="UP001501585"/>
    </source>
</evidence>
<reference evidence="2 3" key="1">
    <citation type="journal article" date="2019" name="Int. J. Syst. Evol. Microbiol.">
        <title>The Global Catalogue of Microorganisms (GCM) 10K type strain sequencing project: providing services to taxonomists for standard genome sequencing and annotation.</title>
        <authorList>
            <consortium name="The Broad Institute Genomics Platform"/>
            <consortium name="The Broad Institute Genome Sequencing Center for Infectious Disease"/>
            <person name="Wu L."/>
            <person name="Ma J."/>
        </authorList>
    </citation>
    <scope>NUCLEOTIDE SEQUENCE [LARGE SCALE GENOMIC DNA]</scope>
    <source>
        <strain evidence="2 3">JCM 15313</strain>
    </source>
</reference>
<dbReference type="EMBL" id="BAAAPC010000007">
    <property type="protein sequence ID" value="GAA1994228.1"/>
    <property type="molecule type" value="Genomic_DNA"/>
</dbReference>
<organism evidence="2 3">
    <name type="scientific">Nocardiopsis rhodophaea</name>
    <dbReference type="NCBI Taxonomy" id="280238"/>
    <lineage>
        <taxon>Bacteria</taxon>
        <taxon>Bacillati</taxon>
        <taxon>Actinomycetota</taxon>
        <taxon>Actinomycetes</taxon>
        <taxon>Streptosporangiales</taxon>
        <taxon>Nocardiopsidaceae</taxon>
        <taxon>Nocardiopsis</taxon>
    </lineage>
</organism>
<feature type="region of interest" description="Disordered" evidence="1">
    <location>
        <begin position="32"/>
        <end position="53"/>
    </location>
</feature>
<keyword evidence="3" id="KW-1185">Reference proteome</keyword>
<sequence>MTSANDFLMSGGVPAAKFETLGATITGTITMPPEKQQQTDFTTGDPLTWPDGKPKEQIKVVLSTDQRDPSDPYDDGKRAVYIKSGMFKAVRVAVRASGAPGLEVGGTLTITYTGNGTPSRPGLNPPKQYEATYAPPSPGTAANDVLMGGDQSPAPAPATQQAPAPAPSATPAPAAPAAGVPSDAAAALAQLTPEQRAALGL</sequence>
<evidence type="ECO:0000313" key="2">
    <source>
        <dbReference type="EMBL" id="GAA1994228.1"/>
    </source>
</evidence>
<proteinExistence type="predicted"/>
<dbReference type="RefSeq" id="WP_344161646.1">
    <property type="nucleotide sequence ID" value="NZ_BAAAPC010000007.1"/>
</dbReference>
<accession>A0ABN2SXC3</accession>
<gene>
    <name evidence="2" type="ORF">GCM10009799_20400</name>
</gene>